<dbReference type="Pfam" id="PF12796">
    <property type="entry name" value="Ank_2"/>
    <property type="match status" value="1"/>
</dbReference>
<dbReference type="EMBL" id="KZ679691">
    <property type="protein sequence ID" value="PTB49651.1"/>
    <property type="molecule type" value="Genomic_DNA"/>
</dbReference>
<evidence type="ECO:0000313" key="3">
    <source>
        <dbReference type="EMBL" id="PTB49651.1"/>
    </source>
</evidence>
<sequence>MLGCQADDTDTIFGRTALSWASGNGHEAIVQLLLDTNKVDVNSRDYNGWTPLKWATEKKHTKTAQLLL</sequence>
<dbReference type="SMART" id="SM00248">
    <property type="entry name" value="ANK"/>
    <property type="match status" value="1"/>
</dbReference>
<name>A0A2T3ZXV8_TRIHA</name>
<feature type="non-terminal residue" evidence="3">
    <location>
        <position position="68"/>
    </location>
</feature>
<dbReference type="PANTHER" id="PTHR24198:SF165">
    <property type="entry name" value="ANKYRIN REPEAT-CONTAINING PROTEIN-RELATED"/>
    <property type="match status" value="1"/>
</dbReference>
<keyword evidence="2" id="KW-0040">ANK repeat</keyword>
<protein>
    <submittedName>
        <fullName evidence="3">Uncharacterized protein</fullName>
    </submittedName>
</protein>
<dbReference type="InterPro" id="IPR002110">
    <property type="entry name" value="Ankyrin_rpt"/>
</dbReference>
<gene>
    <name evidence="3" type="ORF">M431DRAFT_97100</name>
</gene>
<dbReference type="InterPro" id="IPR036770">
    <property type="entry name" value="Ankyrin_rpt-contain_sf"/>
</dbReference>
<keyword evidence="1" id="KW-0677">Repeat</keyword>
<keyword evidence="4" id="KW-1185">Reference proteome</keyword>
<dbReference type="PANTHER" id="PTHR24198">
    <property type="entry name" value="ANKYRIN REPEAT AND PROTEIN KINASE DOMAIN-CONTAINING PROTEIN"/>
    <property type="match status" value="1"/>
</dbReference>
<evidence type="ECO:0000256" key="1">
    <source>
        <dbReference type="ARBA" id="ARBA00022737"/>
    </source>
</evidence>
<dbReference type="Proteomes" id="UP000241690">
    <property type="component" value="Unassembled WGS sequence"/>
</dbReference>
<dbReference type="SUPFAM" id="SSF48403">
    <property type="entry name" value="Ankyrin repeat"/>
    <property type="match status" value="1"/>
</dbReference>
<dbReference type="AlphaFoldDB" id="A0A2T3ZXV8"/>
<evidence type="ECO:0000313" key="4">
    <source>
        <dbReference type="Proteomes" id="UP000241690"/>
    </source>
</evidence>
<organism evidence="3 4">
    <name type="scientific">Trichoderma harzianum CBS 226.95</name>
    <dbReference type="NCBI Taxonomy" id="983964"/>
    <lineage>
        <taxon>Eukaryota</taxon>
        <taxon>Fungi</taxon>
        <taxon>Dikarya</taxon>
        <taxon>Ascomycota</taxon>
        <taxon>Pezizomycotina</taxon>
        <taxon>Sordariomycetes</taxon>
        <taxon>Hypocreomycetidae</taxon>
        <taxon>Hypocreales</taxon>
        <taxon>Hypocreaceae</taxon>
        <taxon>Trichoderma</taxon>
    </lineage>
</organism>
<reference evidence="3 4" key="1">
    <citation type="submission" date="2016-07" db="EMBL/GenBank/DDBJ databases">
        <title>Multiple horizontal gene transfer events from other fungi enriched the ability of initially mycotrophic Trichoderma (Ascomycota) to feed on dead plant biomass.</title>
        <authorList>
            <consortium name="DOE Joint Genome Institute"/>
            <person name="Aerts A."/>
            <person name="Atanasova L."/>
            <person name="Chenthamara K."/>
            <person name="Zhang J."/>
            <person name="Grujic M."/>
            <person name="Henrissat B."/>
            <person name="Kuo A."/>
            <person name="Salamov A."/>
            <person name="Lipzen A."/>
            <person name="Labutti K."/>
            <person name="Barry K."/>
            <person name="Miao Y."/>
            <person name="Rahimi M.J."/>
            <person name="Shen Q."/>
            <person name="Grigoriev I.V."/>
            <person name="Kubicek C.P."/>
            <person name="Druzhinina I.S."/>
        </authorList>
    </citation>
    <scope>NUCLEOTIDE SEQUENCE [LARGE SCALE GENOMIC DNA]</scope>
    <source>
        <strain evidence="3 4">CBS 226.95</strain>
    </source>
</reference>
<evidence type="ECO:0000256" key="2">
    <source>
        <dbReference type="ARBA" id="ARBA00023043"/>
    </source>
</evidence>
<accession>A0A2T3ZXV8</accession>
<dbReference type="Gene3D" id="1.25.40.20">
    <property type="entry name" value="Ankyrin repeat-containing domain"/>
    <property type="match status" value="1"/>
</dbReference>
<dbReference type="STRING" id="983964.A0A2T3ZXV8"/>
<proteinExistence type="predicted"/>
<dbReference type="GeneID" id="36633482"/>
<dbReference type="RefSeq" id="XP_024769328.1">
    <property type="nucleotide sequence ID" value="XM_024924899.1"/>
</dbReference>